<organism evidence="2 3">
    <name type="scientific">Kitasatospora paranensis</name>
    <dbReference type="NCBI Taxonomy" id="258053"/>
    <lineage>
        <taxon>Bacteria</taxon>
        <taxon>Bacillati</taxon>
        <taxon>Actinomycetota</taxon>
        <taxon>Actinomycetes</taxon>
        <taxon>Kitasatosporales</taxon>
        <taxon>Streptomycetaceae</taxon>
        <taxon>Kitasatospora</taxon>
    </lineage>
</organism>
<dbReference type="SUPFAM" id="SSF56112">
    <property type="entry name" value="Protein kinase-like (PK-like)"/>
    <property type="match status" value="1"/>
</dbReference>
<feature type="domain" description="Aminoglycoside phosphotransferase" evidence="1">
    <location>
        <begin position="26"/>
        <end position="214"/>
    </location>
</feature>
<comment type="caution">
    <text evidence="2">The sequence shown here is derived from an EMBL/GenBank/DDBJ whole genome shotgun (WGS) entry which is preliminary data.</text>
</comment>
<gene>
    <name evidence="2" type="ORF">ACFQMG_10200</name>
</gene>
<dbReference type="Gene3D" id="3.90.1200.10">
    <property type="match status" value="1"/>
</dbReference>
<dbReference type="EMBL" id="JBHTAJ010000015">
    <property type="protein sequence ID" value="MFC7179928.1"/>
    <property type="molecule type" value="Genomic_DNA"/>
</dbReference>
<protein>
    <submittedName>
        <fullName evidence="2">Phosphotransferase family protein</fullName>
    </submittedName>
</protein>
<sequence>MTSERWSTHAVDLGTVTVTKRFGPQDGDRHAREWRALTLLAEHAPGLAPEPLHGGTDDGRPTVVMSRLPGAPLRGVRMGARETAALATTLTELHTCLPAARLAEVPARPGRPAGIAARIRTWQAAGLPRAQAPEVSAALRGGLRWLDGSDVARPSAGAVPAVFGPGDGNLANYLWDGARVRVVDFEESGRSDRAFEIAEVTEHVSAWLGGSLDVPGLLHHLDLTPAETARLTECRRLLALVWLFMLALDAPDRPRNPPGTAARQARRLLDLLG</sequence>
<dbReference type="RefSeq" id="WP_380230920.1">
    <property type="nucleotide sequence ID" value="NZ_JBHSVH010000002.1"/>
</dbReference>
<proteinExistence type="predicted"/>
<keyword evidence="3" id="KW-1185">Reference proteome</keyword>
<dbReference type="Pfam" id="PF01636">
    <property type="entry name" value="APH"/>
    <property type="match status" value="1"/>
</dbReference>
<dbReference type="InterPro" id="IPR002575">
    <property type="entry name" value="Aminoglycoside_PTrfase"/>
</dbReference>
<name>A0ABW2FRV7_9ACTN</name>
<evidence type="ECO:0000259" key="1">
    <source>
        <dbReference type="Pfam" id="PF01636"/>
    </source>
</evidence>
<dbReference type="InterPro" id="IPR011009">
    <property type="entry name" value="Kinase-like_dom_sf"/>
</dbReference>
<reference evidence="3" key="1">
    <citation type="journal article" date="2019" name="Int. J. Syst. Evol. Microbiol.">
        <title>The Global Catalogue of Microorganisms (GCM) 10K type strain sequencing project: providing services to taxonomists for standard genome sequencing and annotation.</title>
        <authorList>
            <consortium name="The Broad Institute Genomics Platform"/>
            <consortium name="The Broad Institute Genome Sequencing Center for Infectious Disease"/>
            <person name="Wu L."/>
            <person name="Ma J."/>
        </authorList>
    </citation>
    <scope>NUCLEOTIDE SEQUENCE [LARGE SCALE GENOMIC DNA]</scope>
    <source>
        <strain evidence="3">CGMCC 1.12859</strain>
    </source>
</reference>
<dbReference type="Proteomes" id="UP001596435">
    <property type="component" value="Unassembled WGS sequence"/>
</dbReference>
<evidence type="ECO:0000313" key="3">
    <source>
        <dbReference type="Proteomes" id="UP001596435"/>
    </source>
</evidence>
<evidence type="ECO:0000313" key="2">
    <source>
        <dbReference type="EMBL" id="MFC7179928.1"/>
    </source>
</evidence>
<accession>A0ABW2FRV7</accession>